<dbReference type="AlphaFoldDB" id="F1YEK8"/>
<feature type="transmembrane region" description="Helical" evidence="5">
    <location>
        <begin position="99"/>
        <end position="118"/>
    </location>
</feature>
<dbReference type="eggNOG" id="ENOG5032X0Q">
    <property type="taxonomic scope" value="Bacteria"/>
</dbReference>
<evidence type="ECO:0000313" key="6">
    <source>
        <dbReference type="EMBL" id="EGD56842.1"/>
    </source>
</evidence>
<dbReference type="InterPro" id="IPR032808">
    <property type="entry name" value="DoxX"/>
</dbReference>
<sequence>MKASTDFVRDPLVYRLAAAGQSADAIACIGPIPYIARCLDDVGFPVEQRWIFPVIKSASAAGLAAAPRFPLLARFTAVMLTVYFCLAVGAHIRAKDLRLNFAAASSMLAFYATLAATGPRSAPKTEVPEPSADATS</sequence>
<dbReference type="Pfam" id="PF13564">
    <property type="entry name" value="DoxX_2"/>
    <property type="match status" value="1"/>
</dbReference>
<dbReference type="Proteomes" id="UP000035065">
    <property type="component" value="Unassembled WGS sequence"/>
</dbReference>
<dbReference type="OrthoDB" id="4377071at2"/>
<keyword evidence="7" id="KW-1185">Reference proteome</keyword>
<keyword evidence="3 5" id="KW-1133">Transmembrane helix</keyword>
<evidence type="ECO:0000256" key="4">
    <source>
        <dbReference type="ARBA" id="ARBA00023136"/>
    </source>
</evidence>
<accession>F1YEK8</accession>
<feature type="transmembrane region" description="Helical" evidence="5">
    <location>
        <begin position="71"/>
        <end position="92"/>
    </location>
</feature>
<proteinExistence type="predicted"/>
<evidence type="ECO:0000256" key="2">
    <source>
        <dbReference type="ARBA" id="ARBA00022692"/>
    </source>
</evidence>
<evidence type="ECO:0008006" key="8">
    <source>
        <dbReference type="Google" id="ProtNLM"/>
    </source>
</evidence>
<keyword evidence="4 5" id="KW-0472">Membrane</keyword>
<protein>
    <recommendedName>
        <fullName evidence="8">DoxX family protein</fullName>
    </recommendedName>
</protein>
<reference evidence="6 7" key="1">
    <citation type="journal article" date="2011" name="J. Bacteriol.">
        <title>Draft Genome Sequence of Gordonia neofelifaecis NRRL B-59395, a Cholesterol-Degrading Actinomycete.</title>
        <authorList>
            <person name="Ge F."/>
            <person name="Li W."/>
            <person name="Chen G."/>
            <person name="Liu Y."/>
            <person name="Zhang G."/>
            <person name="Yong B."/>
            <person name="Wang Q."/>
            <person name="Wang N."/>
            <person name="Huang Z."/>
            <person name="Li W."/>
            <person name="Wang J."/>
            <person name="Wu C."/>
            <person name="Xie Q."/>
            <person name="Liu G."/>
        </authorList>
    </citation>
    <scope>NUCLEOTIDE SEQUENCE [LARGE SCALE GENOMIC DNA]</scope>
    <source>
        <strain evidence="6 7">NRRL B-59395</strain>
    </source>
</reference>
<evidence type="ECO:0000256" key="1">
    <source>
        <dbReference type="ARBA" id="ARBA00004141"/>
    </source>
</evidence>
<dbReference type="RefSeq" id="WP_009677407.1">
    <property type="nucleotide sequence ID" value="NZ_AEUD01000001.1"/>
</dbReference>
<comment type="caution">
    <text evidence="6">The sequence shown here is derived from an EMBL/GenBank/DDBJ whole genome shotgun (WGS) entry which is preliminary data.</text>
</comment>
<comment type="subcellular location">
    <subcellularLocation>
        <location evidence="1">Membrane</location>
        <topology evidence="1">Multi-pass membrane protein</topology>
    </subcellularLocation>
</comment>
<name>F1YEK8_9ACTN</name>
<evidence type="ECO:0000256" key="3">
    <source>
        <dbReference type="ARBA" id="ARBA00022989"/>
    </source>
</evidence>
<dbReference type="EMBL" id="AEUD01000001">
    <property type="protein sequence ID" value="EGD56842.1"/>
    <property type="molecule type" value="Genomic_DNA"/>
</dbReference>
<dbReference type="STRING" id="644548.SCNU_00650"/>
<evidence type="ECO:0000313" key="7">
    <source>
        <dbReference type="Proteomes" id="UP000035065"/>
    </source>
</evidence>
<keyword evidence="2 5" id="KW-0812">Transmembrane</keyword>
<dbReference type="GO" id="GO:0016020">
    <property type="term" value="C:membrane"/>
    <property type="evidence" value="ECO:0007669"/>
    <property type="project" value="UniProtKB-SubCell"/>
</dbReference>
<evidence type="ECO:0000256" key="5">
    <source>
        <dbReference type="SAM" id="Phobius"/>
    </source>
</evidence>
<gene>
    <name evidence="6" type="ORF">SCNU_00650</name>
</gene>
<organism evidence="6 7">
    <name type="scientific">Gordonia neofelifaecis NRRL B-59395</name>
    <dbReference type="NCBI Taxonomy" id="644548"/>
    <lineage>
        <taxon>Bacteria</taxon>
        <taxon>Bacillati</taxon>
        <taxon>Actinomycetota</taxon>
        <taxon>Actinomycetes</taxon>
        <taxon>Mycobacteriales</taxon>
        <taxon>Gordoniaceae</taxon>
        <taxon>Gordonia</taxon>
    </lineage>
</organism>